<dbReference type="Proteomes" id="UP000241954">
    <property type="component" value="Unassembled WGS sequence"/>
</dbReference>
<organism evidence="1 2">
    <name type="scientific">Photobacterium iliopiscarium</name>
    <dbReference type="NCBI Taxonomy" id="56192"/>
    <lineage>
        <taxon>Bacteria</taxon>
        <taxon>Pseudomonadati</taxon>
        <taxon>Pseudomonadota</taxon>
        <taxon>Gammaproteobacteria</taxon>
        <taxon>Vibrionales</taxon>
        <taxon>Vibrionaceae</taxon>
        <taxon>Photobacterium</taxon>
    </lineage>
</organism>
<proteinExistence type="predicted"/>
<name>A0A2T3MF41_9GAMM</name>
<gene>
    <name evidence="1" type="ORF">C9I88_16330</name>
</gene>
<protein>
    <submittedName>
        <fullName evidence="1">Uncharacterized protein</fullName>
    </submittedName>
</protein>
<dbReference type="RefSeq" id="WP_107237815.1">
    <property type="nucleotide sequence ID" value="NZ_PYLW01000023.1"/>
</dbReference>
<comment type="caution">
    <text evidence="1">The sequence shown here is derived from an EMBL/GenBank/DDBJ whole genome shotgun (WGS) entry which is preliminary data.</text>
</comment>
<evidence type="ECO:0000313" key="2">
    <source>
        <dbReference type="Proteomes" id="UP000241954"/>
    </source>
</evidence>
<accession>A0A2T3MF41</accession>
<reference evidence="1 2" key="1">
    <citation type="submission" date="2018-01" db="EMBL/GenBank/DDBJ databases">
        <title>Whole genome sequencing of Histamine producing bacteria.</title>
        <authorList>
            <person name="Butler K."/>
        </authorList>
    </citation>
    <scope>NUCLEOTIDE SEQUENCE [LARGE SCALE GENOMIC DNA]</scope>
    <source>
        <strain evidence="1 2">NCIMB 13481</strain>
    </source>
</reference>
<dbReference type="AlphaFoldDB" id="A0A2T3MF41"/>
<sequence>MNTKECITFLENGTISLKSIAEQWEDGWNPEQEDPALLHDNYIKCLVSCYVSKYADLSTSIIHAVKSENYFAYALAGRALIEITATLHYYINSQYIPLLSKDVLTVEDMNKLIEISDKHLRGGRFDWATFLERDFDKMREDVRLKIKNKGKAPDTDSLLKKQVNVVTCLNKWAKQTPEVMIAYDLFCDLVHPNIGSSFLVASVSKDGLFFTKNKGEQIGKQVVDETFVLLLSIAHREFGELIQTLLLMAGSVKEK</sequence>
<evidence type="ECO:0000313" key="1">
    <source>
        <dbReference type="EMBL" id="PSV92417.1"/>
    </source>
</evidence>
<dbReference type="EMBL" id="PYLW01000023">
    <property type="protein sequence ID" value="PSV92417.1"/>
    <property type="molecule type" value="Genomic_DNA"/>
</dbReference>